<reference evidence="2" key="1">
    <citation type="submission" date="2019-09" db="EMBL/GenBank/DDBJ databases">
        <title>Draft genome information of white flower Hibiscus syriacus.</title>
        <authorList>
            <person name="Kim Y.-M."/>
        </authorList>
    </citation>
    <scope>NUCLEOTIDE SEQUENCE [LARGE SCALE GENOMIC DNA]</scope>
    <source>
        <strain evidence="2">YM2019G1</strain>
    </source>
</reference>
<gene>
    <name evidence="2" type="ORF">F3Y22_tig00000778pilonHSYRG00351</name>
</gene>
<name>A0A6A3CXA8_HIBSY</name>
<evidence type="ECO:0000313" key="3">
    <source>
        <dbReference type="Proteomes" id="UP000436088"/>
    </source>
</evidence>
<proteinExistence type="predicted"/>
<evidence type="ECO:0000313" key="2">
    <source>
        <dbReference type="EMBL" id="KAE8734215.1"/>
    </source>
</evidence>
<organism evidence="2 3">
    <name type="scientific">Hibiscus syriacus</name>
    <name type="common">Rose of Sharon</name>
    <dbReference type="NCBI Taxonomy" id="106335"/>
    <lineage>
        <taxon>Eukaryota</taxon>
        <taxon>Viridiplantae</taxon>
        <taxon>Streptophyta</taxon>
        <taxon>Embryophyta</taxon>
        <taxon>Tracheophyta</taxon>
        <taxon>Spermatophyta</taxon>
        <taxon>Magnoliopsida</taxon>
        <taxon>eudicotyledons</taxon>
        <taxon>Gunneridae</taxon>
        <taxon>Pentapetalae</taxon>
        <taxon>rosids</taxon>
        <taxon>malvids</taxon>
        <taxon>Malvales</taxon>
        <taxon>Malvaceae</taxon>
        <taxon>Malvoideae</taxon>
        <taxon>Hibiscus</taxon>
    </lineage>
</organism>
<protein>
    <submittedName>
        <fullName evidence="2">Uncharacterized protein</fullName>
    </submittedName>
</protein>
<accession>A0A6A3CXA8</accession>
<feature type="region of interest" description="Disordered" evidence="1">
    <location>
        <begin position="1"/>
        <end position="23"/>
    </location>
</feature>
<comment type="caution">
    <text evidence="2">The sequence shown here is derived from an EMBL/GenBank/DDBJ whole genome shotgun (WGS) entry which is preliminary data.</text>
</comment>
<keyword evidence="3" id="KW-1185">Reference proteome</keyword>
<dbReference type="EMBL" id="VEPZ02000074">
    <property type="protein sequence ID" value="KAE8734215.1"/>
    <property type="molecule type" value="Genomic_DNA"/>
</dbReference>
<dbReference type="Proteomes" id="UP000436088">
    <property type="component" value="Unassembled WGS sequence"/>
</dbReference>
<dbReference type="AlphaFoldDB" id="A0A6A3CXA8"/>
<sequence length="99" mass="10947">MLKSPPWETLWDSSEGKSPAEAAPWSIIRRSLESRPEANAAKSNSEKKGPCNTVLTQWTAHSFDSCTSWYNIPPSQTKLLDSGSFGVIYLSPDTHLYCG</sequence>
<evidence type="ECO:0000256" key="1">
    <source>
        <dbReference type="SAM" id="MobiDB-lite"/>
    </source>
</evidence>